<dbReference type="Gene3D" id="3.20.20.300">
    <property type="entry name" value="Glycoside hydrolase, family 3, N-terminal domain"/>
    <property type="match status" value="1"/>
</dbReference>
<dbReference type="EMBL" id="FNNJ01000011">
    <property type="protein sequence ID" value="SDX89744.1"/>
    <property type="molecule type" value="Genomic_DNA"/>
</dbReference>
<dbReference type="AlphaFoldDB" id="A0A1H3FHX6"/>
<dbReference type="InterPro" id="IPR036881">
    <property type="entry name" value="Glyco_hydro_3_C_sf"/>
</dbReference>
<dbReference type="InterPro" id="IPR019800">
    <property type="entry name" value="Glyco_hydro_3_AS"/>
</dbReference>
<dbReference type="GO" id="GO:0008422">
    <property type="term" value="F:beta-glucosidase activity"/>
    <property type="evidence" value="ECO:0007669"/>
    <property type="project" value="UniProtKB-ARBA"/>
</dbReference>
<evidence type="ECO:0000256" key="4">
    <source>
        <dbReference type="RuleBase" id="RU361161"/>
    </source>
</evidence>
<dbReference type="GO" id="GO:0009044">
    <property type="term" value="F:xylan 1,4-beta-xylosidase activity"/>
    <property type="evidence" value="ECO:0007669"/>
    <property type="project" value="InterPro"/>
</dbReference>
<evidence type="ECO:0000313" key="6">
    <source>
        <dbReference type="EMBL" id="SDX89744.1"/>
    </source>
</evidence>
<keyword evidence="4" id="KW-0326">Glycosidase</keyword>
<name>A0A1H3FHX6_9FLAO</name>
<dbReference type="PROSITE" id="PS00775">
    <property type="entry name" value="GLYCOSYL_HYDROL_F3"/>
    <property type="match status" value="1"/>
</dbReference>
<evidence type="ECO:0000256" key="2">
    <source>
        <dbReference type="ARBA" id="ARBA00022729"/>
    </source>
</evidence>
<dbReference type="PANTHER" id="PTHR42721">
    <property type="entry name" value="SUGAR HYDROLASE-RELATED"/>
    <property type="match status" value="1"/>
</dbReference>
<organism evidence="6 7">
    <name type="scientific">Lutibacter oricola</name>
    <dbReference type="NCBI Taxonomy" id="762486"/>
    <lineage>
        <taxon>Bacteria</taxon>
        <taxon>Pseudomonadati</taxon>
        <taxon>Bacteroidota</taxon>
        <taxon>Flavobacteriia</taxon>
        <taxon>Flavobacteriales</taxon>
        <taxon>Flavobacteriaceae</taxon>
        <taxon>Lutibacter</taxon>
    </lineage>
</organism>
<dbReference type="STRING" id="762486.SAMN05444411_11135"/>
<accession>A0A1H3FHX6</accession>
<comment type="similarity">
    <text evidence="1 4">Belongs to the glycosyl hydrolase 3 family.</text>
</comment>
<evidence type="ECO:0000313" key="7">
    <source>
        <dbReference type="Proteomes" id="UP000199595"/>
    </source>
</evidence>
<evidence type="ECO:0000256" key="1">
    <source>
        <dbReference type="ARBA" id="ARBA00005336"/>
    </source>
</evidence>
<dbReference type="Pfam" id="PF01915">
    <property type="entry name" value="Glyco_hydro_3_C"/>
    <property type="match status" value="1"/>
</dbReference>
<gene>
    <name evidence="6" type="ORF">SAMN05444411_11135</name>
</gene>
<evidence type="ECO:0000256" key="3">
    <source>
        <dbReference type="ARBA" id="ARBA00022801"/>
    </source>
</evidence>
<dbReference type="Gene3D" id="3.40.50.1700">
    <property type="entry name" value="Glycoside hydrolase family 3 C-terminal domain"/>
    <property type="match status" value="1"/>
</dbReference>
<dbReference type="InterPro" id="IPR001764">
    <property type="entry name" value="Glyco_hydro_3_N"/>
</dbReference>
<reference evidence="7" key="1">
    <citation type="submission" date="2016-10" db="EMBL/GenBank/DDBJ databases">
        <authorList>
            <person name="Varghese N."/>
            <person name="Submissions S."/>
        </authorList>
    </citation>
    <scope>NUCLEOTIDE SEQUENCE [LARGE SCALE GENOMIC DNA]</scope>
    <source>
        <strain evidence="7">DSM 24956</strain>
    </source>
</reference>
<keyword evidence="3 4" id="KW-0378">Hydrolase</keyword>
<dbReference type="PRINTS" id="PR00133">
    <property type="entry name" value="GLHYDRLASE3"/>
</dbReference>
<dbReference type="FunFam" id="2.60.40.10:FF:000495">
    <property type="entry name" value="Periplasmic beta-glucosidase"/>
    <property type="match status" value="1"/>
</dbReference>
<dbReference type="OrthoDB" id="9805821at2"/>
<sequence length="786" mass="87059">MRVLSILLITFFLFSCSEKQEKPEQLISNFSTSEIDQKVESIMSNMTMDEKLAQIQGIRPMEIMTDGKISLEKCREMIPHGIGHFSQFSSGLTMEPSELRDFVRSVQNYLMTETNSKIPAIFHEEAITGFATQGATTFPQQIGMGCSWNEELISKNTNSTRLNMRAAGATYALSPMLDISRTAHWERIEESYGEDAYLTSALGLAFVNGLQGEDLSSGVACTTKHFAGYGAQNNDPKELYEEYLMPHEVAIKLGGVKSVMPSYGKYKGMAVVANKEMLTTMLRDQVGFNGVVVSDYGSIRLTYKGHKQAKTMVEAGAMALNAGTDIELSEGQCFPLLPEAIQQNLTTLEKVNDAVRRSLIMKARLGLLDEKPQIGVDGELDFDPPVNRELAYESACQSIVLLKNNGILPLKKDIKKVALVGPNAASVYGMLGDYTYQSMISFWWSTKFDANNPKLVPLSEGLASKLGDNVIIQHERGCDWSAPLESKVEAGMGDDRLSKLKVMAIEGLPQPDLDNALKISKESDVIVAAVGENIYLVGEGRKRKGIKLPGEQEAFVEKLIATGKPVVLVIMGGRQQLVSKFEDKCAAIVQAWFPGEEGGNAIADILVGNVNPTAKLCVTYPSNESKKEINYKNGYSKDNQPQYPFGFGLSYTNYEYSDLKMETFANVKDERIPLSFKVKNIGKVDGTEIVQLYVSPKSETSTLNKIQLEGFKRVELKAGEEKTVTFKVSPQQFTQYKNGEWVIEPENFEFLIGASSTDIRLKSDLELKGKRKVLKNGRSVFFSERN</sequence>
<dbReference type="GO" id="GO:0045493">
    <property type="term" value="P:xylan catabolic process"/>
    <property type="evidence" value="ECO:0007669"/>
    <property type="project" value="InterPro"/>
</dbReference>
<evidence type="ECO:0000259" key="5">
    <source>
        <dbReference type="SMART" id="SM01217"/>
    </source>
</evidence>
<dbReference type="InterPro" id="IPR002772">
    <property type="entry name" value="Glyco_hydro_3_C"/>
</dbReference>
<dbReference type="GO" id="GO:0046556">
    <property type="term" value="F:alpha-L-arabinofuranosidase activity"/>
    <property type="evidence" value="ECO:0007669"/>
    <property type="project" value="TreeGrafter"/>
</dbReference>
<protein>
    <submittedName>
        <fullName evidence="6">Beta-glucosidase</fullName>
    </submittedName>
</protein>
<dbReference type="InterPro" id="IPR036962">
    <property type="entry name" value="Glyco_hydro_3_N_sf"/>
</dbReference>
<dbReference type="Proteomes" id="UP000199595">
    <property type="component" value="Unassembled WGS sequence"/>
</dbReference>
<proteinExistence type="inferred from homology"/>
<dbReference type="InterPro" id="IPR017853">
    <property type="entry name" value="GH"/>
</dbReference>
<keyword evidence="2" id="KW-0732">Signal</keyword>
<feature type="domain" description="Fibronectin type III-like" evidence="5">
    <location>
        <begin position="688"/>
        <end position="756"/>
    </location>
</feature>
<dbReference type="InterPro" id="IPR026891">
    <property type="entry name" value="Fn3-like"/>
</dbReference>
<dbReference type="InterPro" id="IPR044993">
    <property type="entry name" value="BXL"/>
</dbReference>
<dbReference type="Pfam" id="PF14310">
    <property type="entry name" value="Fn3-like"/>
    <property type="match status" value="1"/>
</dbReference>
<dbReference type="InterPro" id="IPR013783">
    <property type="entry name" value="Ig-like_fold"/>
</dbReference>
<dbReference type="Pfam" id="PF00933">
    <property type="entry name" value="Glyco_hydro_3"/>
    <property type="match status" value="1"/>
</dbReference>
<dbReference type="PANTHER" id="PTHR42721:SF3">
    <property type="entry name" value="BETA-D-XYLOSIDASE 5-RELATED"/>
    <property type="match status" value="1"/>
</dbReference>
<keyword evidence="7" id="KW-1185">Reference proteome</keyword>
<dbReference type="SUPFAM" id="SSF51445">
    <property type="entry name" value="(Trans)glycosidases"/>
    <property type="match status" value="1"/>
</dbReference>
<dbReference type="GO" id="GO:0031222">
    <property type="term" value="P:arabinan catabolic process"/>
    <property type="evidence" value="ECO:0007669"/>
    <property type="project" value="TreeGrafter"/>
</dbReference>
<dbReference type="PROSITE" id="PS51257">
    <property type="entry name" value="PROKAR_LIPOPROTEIN"/>
    <property type="match status" value="1"/>
</dbReference>
<dbReference type="SUPFAM" id="SSF52279">
    <property type="entry name" value="Beta-D-glucan exohydrolase, C-terminal domain"/>
    <property type="match status" value="1"/>
</dbReference>
<dbReference type="SMART" id="SM01217">
    <property type="entry name" value="Fn3_like"/>
    <property type="match status" value="1"/>
</dbReference>
<dbReference type="Gene3D" id="2.60.40.10">
    <property type="entry name" value="Immunoglobulins"/>
    <property type="match status" value="1"/>
</dbReference>